<dbReference type="GO" id="GO:0004497">
    <property type="term" value="F:monooxygenase activity"/>
    <property type="evidence" value="ECO:0007669"/>
    <property type="project" value="InterPro"/>
</dbReference>
<evidence type="ECO:0000313" key="3">
    <source>
        <dbReference type="Proteomes" id="UP001141552"/>
    </source>
</evidence>
<evidence type="ECO:0000313" key="2">
    <source>
        <dbReference type="EMBL" id="KAJ4827263.1"/>
    </source>
</evidence>
<dbReference type="Pfam" id="PF00067">
    <property type="entry name" value="p450"/>
    <property type="match status" value="3"/>
</dbReference>
<dbReference type="InterPro" id="IPR001128">
    <property type="entry name" value="Cyt_P450"/>
</dbReference>
<dbReference type="Proteomes" id="UP001141552">
    <property type="component" value="Unassembled WGS sequence"/>
</dbReference>
<name>A0A9Q0J3Q7_9ROSI</name>
<dbReference type="GO" id="GO:0016705">
    <property type="term" value="F:oxidoreductase activity, acting on paired donors, with incorporation or reduction of molecular oxygen"/>
    <property type="evidence" value="ECO:0007669"/>
    <property type="project" value="InterPro"/>
</dbReference>
<protein>
    <recommendedName>
        <fullName evidence="4">Cytochrome P450</fullName>
    </recommendedName>
</protein>
<dbReference type="GO" id="GO:0020037">
    <property type="term" value="F:heme binding"/>
    <property type="evidence" value="ECO:0007669"/>
    <property type="project" value="InterPro"/>
</dbReference>
<reference evidence="2" key="2">
    <citation type="journal article" date="2023" name="Plants (Basel)">
        <title>Annotation of the Turnera subulata (Passifloraceae) Draft Genome Reveals the S-Locus Evolved after the Divergence of Turneroideae from Passifloroideae in a Stepwise Manner.</title>
        <authorList>
            <person name="Henning P.M."/>
            <person name="Roalson E.H."/>
            <person name="Mir W."/>
            <person name="McCubbin A.G."/>
            <person name="Shore J.S."/>
        </authorList>
    </citation>
    <scope>NUCLEOTIDE SEQUENCE</scope>
    <source>
        <strain evidence="2">F60SS</strain>
    </source>
</reference>
<keyword evidence="3" id="KW-1185">Reference proteome</keyword>
<comment type="caution">
    <text evidence="2">The sequence shown here is derived from an EMBL/GenBank/DDBJ whole genome shotgun (WGS) entry which is preliminary data.</text>
</comment>
<dbReference type="PANTHER" id="PTHR47950:SF48">
    <property type="entry name" value="CYTOCHROME P450 FAMILY PROTEIN, EXPRESSED"/>
    <property type="match status" value="1"/>
</dbReference>
<proteinExistence type="inferred from homology"/>
<comment type="similarity">
    <text evidence="1">Belongs to the cytochrome P450 family.</text>
</comment>
<gene>
    <name evidence="2" type="ORF">Tsubulata_028107</name>
</gene>
<dbReference type="PANTHER" id="PTHR47950">
    <property type="entry name" value="CYTOCHROME P450, FAMILY 76, SUBFAMILY C, POLYPEPTIDE 5-RELATED"/>
    <property type="match status" value="1"/>
</dbReference>
<feature type="non-terminal residue" evidence="2">
    <location>
        <position position="1"/>
    </location>
</feature>
<feature type="non-terminal residue" evidence="2">
    <location>
        <position position="513"/>
    </location>
</feature>
<organism evidence="2 3">
    <name type="scientific">Turnera subulata</name>
    <dbReference type="NCBI Taxonomy" id="218843"/>
    <lineage>
        <taxon>Eukaryota</taxon>
        <taxon>Viridiplantae</taxon>
        <taxon>Streptophyta</taxon>
        <taxon>Embryophyta</taxon>
        <taxon>Tracheophyta</taxon>
        <taxon>Spermatophyta</taxon>
        <taxon>Magnoliopsida</taxon>
        <taxon>eudicotyledons</taxon>
        <taxon>Gunneridae</taxon>
        <taxon>Pentapetalae</taxon>
        <taxon>rosids</taxon>
        <taxon>fabids</taxon>
        <taxon>Malpighiales</taxon>
        <taxon>Passifloraceae</taxon>
        <taxon>Turnera</taxon>
    </lineage>
</organism>
<evidence type="ECO:0008006" key="4">
    <source>
        <dbReference type="Google" id="ProtNLM"/>
    </source>
</evidence>
<dbReference type="InterPro" id="IPR002401">
    <property type="entry name" value="Cyt_P450_E_grp-I"/>
</dbReference>
<evidence type="ECO:0000256" key="1">
    <source>
        <dbReference type="ARBA" id="ARBA00010617"/>
    </source>
</evidence>
<dbReference type="EMBL" id="JAKUCV010006453">
    <property type="protein sequence ID" value="KAJ4827263.1"/>
    <property type="molecule type" value="Genomic_DNA"/>
</dbReference>
<dbReference type="GO" id="GO:0005506">
    <property type="term" value="F:iron ion binding"/>
    <property type="evidence" value="ECO:0007669"/>
    <property type="project" value="InterPro"/>
</dbReference>
<sequence>LLLFQALHFFTTRNQTKRAKLPPGPARLPIIGNLLDLGDKPYKSLARLAKVHGPLMSLKIGEVTTIAISSPSIAKEILQKYDSVFSYRYLPGSARALDHKLRRRQVEVLLADVQEHCLAGKAVDIGQAAFKAITNSLSNTIFSLDLINKSSGTSHKDVVRGIMDELGKPNLSDYFPILRYLDLQGLKRRIEINGVKLFDLYDRIINERMESRRMEGYVPKNDLLDTLLSICEENSDMMNNSLIKHTFMDLFLAGTDTSASVIEWAMAELLRNPRILRKARLVLLRALYFLATTNKSNKEKLPPGPPCLPIIGNLLDLGDKPHNSLAKLAKTYGPLMRLRIGQVTTVVISSATIAKEILQTHDSIFSNRTIPDATRALDHHELRFVWTSVAPAWRNLRKVCKTEIFTTQKLDTNQVLRHKKFKELVRAIVDELGTPNLADYFRILKYFDLQGIRRHSGFHFWKIFDLFDHIINERLQARKIEGYIPTIDMLDTLLSISEENSDLMNNNYIKYLL</sequence>
<dbReference type="PRINTS" id="PR00463">
    <property type="entry name" value="EP450I"/>
</dbReference>
<dbReference type="InterPro" id="IPR036396">
    <property type="entry name" value="Cyt_P450_sf"/>
</dbReference>
<accession>A0A9Q0J3Q7</accession>
<reference evidence="2" key="1">
    <citation type="submission" date="2022-02" db="EMBL/GenBank/DDBJ databases">
        <authorList>
            <person name="Henning P.M."/>
            <person name="McCubbin A.G."/>
            <person name="Shore J.S."/>
        </authorList>
    </citation>
    <scope>NUCLEOTIDE SEQUENCE</scope>
    <source>
        <strain evidence="2">F60SS</strain>
        <tissue evidence="2">Leaves</tissue>
    </source>
</reference>
<dbReference type="SUPFAM" id="SSF48264">
    <property type="entry name" value="Cytochrome P450"/>
    <property type="match status" value="2"/>
</dbReference>
<dbReference type="OrthoDB" id="1055148at2759"/>
<dbReference type="Gene3D" id="1.10.630.10">
    <property type="entry name" value="Cytochrome P450"/>
    <property type="match status" value="2"/>
</dbReference>
<dbReference type="AlphaFoldDB" id="A0A9Q0J3Q7"/>